<organism evidence="2 3">
    <name type="scientific">Cirrhinus mrigala</name>
    <name type="common">Mrigala</name>
    <dbReference type="NCBI Taxonomy" id="683832"/>
    <lineage>
        <taxon>Eukaryota</taxon>
        <taxon>Metazoa</taxon>
        <taxon>Chordata</taxon>
        <taxon>Craniata</taxon>
        <taxon>Vertebrata</taxon>
        <taxon>Euteleostomi</taxon>
        <taxon>Actinopterygii</taxon>
        <taxon>Neopterygii</taxon>
        <taxon>Teleostei</taxon>
        <taxon>Ostariophysi</taxon>
        <taxon>Cypriniformes</taxon>
        <taxon>Cyprinidae</taxon>
        <taxon>Labeoninae</taxon>
        <taxon>Labeonini</taxon>
        <taxon>Cirrhinus</taxon>
    </lineage>
</organism>
<dbReference type="PROSITE" id="PS50052">
    <property type="entry name" value="GUANYLATE_KINASE_2"/>
    <property type="match status" value="1"/>
</dbReference>
<dbReference type="SUPFAM" id="SSF52540">
    <property type="entry name" value="P-loop containing nucleoside triphosphate hydrolases"/>
    <property type="match status" value="1"/>
</dbReference>
<feature type="non-terminal residue" evidence="2">
    <location>
        <position position="1"/>
    </location>
</feature>
<evidence type="ECO:0000313" key="2">
    <source>
        <dbReference type="EMBL" id="KAL0154861.1"/>
    </source>
</evidence>
<proteinExistence type="predicted"/>
<dbReference type="InterPro" id="IPR008145">
    <property type="entry name" value="GK/Ca_channel_bsu"/>
</dbReference>
<dbReference type="InterPro" id="IPR008144">
    <property type="entry name" value="Guanylate_kin-like_dom"/>
</dbReference>
<dbReference type="PANTHER" id="PTHR13865:SF25">
    <property type="entry name" value="TIGHT JUNCTION PROTEIN ZO-1"/>
    <property type="match status" value="1"/>
</dbReference>
<protein>
    <recommendedName>
        <fullName evidence="1">Guanylate kinase-like domain-containing protein</fullName>
    </recommendedName>
</protein>
<feature type="domain" description="Guanylate kinase-like" evidence="1">
    <location>
        <begin position="1"/>
        <end position="70"/>
    </location>
</feature>
<gene>
    <name evidence="2" type="ORF">M9458_049124</name>
</gene>
<sequence length="70" mass="8277">DKHAVLDITPNAVDRLNYAQWYPIVVFLNPDSKQGVKNMRTRLCPESRKSARKLYERALKLRKNNHHLFT</sequence>
<dbReference type="Proteomes" id="UP001529510">
    <property type="component" value="Unassembled WGS sequence"/>
</dbReference>
<keyword evidence="3" id="KW-1185">Reference proteome</keyword>
<dbReference type="PANTHER" id="PTHR13865">
    <property type="entry name" value="TIGHT JUNCTION PROTEIN"/>
    <property type="match status" value="1"/>
</dbReference>
<dbReference type="InterPro" id="IPR027417">
    <property type="entry name" value="P-loop_NTPase"/>
</dbReference>
<name>A0ABD0N1U5_CIRMR</name>
<evidence type="ECO:0000259" key="1">
    <source>
        <dbReference type="PROSITE" id="PS50052"/>
    </source>
</evidence>
<evidence type="ECO:0000313" key="3">
    <source>
        <dbReference type="Proteomes" id="UP001529510"/>
    </source>
</evidence>
<dbReference type="EMBL" id="JAMKFB020000025">
    <property type="protein sequence ID" value="KAL0154861.1"/>
    <property type="molecule type" value="Genomic_DNA"/>
</dbReference>
<reference evidence="2 3" key="1">
    <citation type="submission" date="2024-05" db="EMBL/GenBank/DDBJ databases">
        <title>Genome sequencing and assembly of Indian major carp, Cirrhinus mrigala (Hamilton, 1822).</title>
        <authorList>
            <person name="Mohindra V."/>
            <person name="Chowdhury L.M."/>
            <person name="Lal K."/>
            <person name="Jena J.K."/>
        </authorList>
    </citation>
    <scope>NUCLEOTIDE SEQUENCE [LARGE SCALE GENOMIC DNA]</scope>
    <source>
        <strain evidence="2">CM1030</strain>
        <tissue evidence="2">Blood</tissue>
    </source>
</reference>
<accession>A0ABD0N1U5</accession>
<dbReference type="Pfam" id="PF00625">
    <property type="entry name" value="Guanylate_kin"/>
    <property type="match status" value="1"/>
</dbReference>
<feature type="non-terminal residue" evidence="2">
    <location>
        <position position="70"/>
    </location>
</feature>
<dbReference type="AlphaFoldDB" id="A0ABD0N1U5"/>
<comment type="caution">
    <text evidence="2">The sequence shown here is derived from an EMBL/GenBank/DDBJ whole genome shotgun (WGS) entry which is preliminary data.</text>
</comment>
<dbReference type="Gene3D" id="3.40.50.300">
    <property type="entry name" value="P-loop containing nucleotide triphosphate hydrolases"/>
    <property type="match status" value="1"/>
</dbReference>